<dbReference type="PANTHER" id="PTHR13287">
    <property type="entry name" value="ADIPOSE-SECRETED SIGNALING PROTEIN"/>
    <property type="match status" value="1"/>
</dbReference>
<protein>
    <recommendedName>
        <fullName evidence="2">Adipose-secreted signaling protein</fullName>
    </recommendedName>
</protein>
<dbReference type="HOGENOM" id="CLU_094626_1_0_1"/>
<dbReference type="EMBL" id="CH916366">
    <property type="protein sequence ID" value="EDV96263.1"/>
    <property type="molecule type" value="Genomic_DNA"/>
</dbReference>
<evidence type="ECO:0000256" key="1">
    <source>
        <dbReference type="ARBA" id="ARBA00035018"/>
    </source>
</evidence>
<dbReference type="PhylomeDB" id="B4IWN7"/>
<organism evidence="4">
    <name type="scientific">Drosophila grimshawi</name>
    <name type="common">Hawaiian fruit fly</name>
    <name type="synonym">Idiomyia grimshawi</name>
    <dbReference type="NCBI Taxonomy" id="7222"/>
    <lineage>
        <taxon>Eukaryota</taxon>
        <taxon>Metazoa</taxon>
        <taxon>Ecdysozoa</taxon>
        <taxon>Arthropoda</taxon>
        <taxon>Hexapoda</taxon>
        <taxon>Insecta</taxon>
        <taxon>Pterygota</taxon>
        <taxon>Neoptera</taxon>
        <taxon>Endopterygota</taxon>
        <taxon>Diptera</taxon>
        <taxon>Brachycera</taxon>
        <taxon>Muscomorpha</taxon>
        <taxon>Ephydroidea</taxon>
        <taxon>Drosophilidae</taxon>
        <taxon>Drosophila</taxon>
        <taxon>Hawaiian Drosophila</taxon>
    </lineage>
</organism>
<comment type="similarity">
    <text evidence="1">Belongs to the ADISSP family.</text>
</comment>
<dbReference type="OMA" id="GVRCIGM"/>
<proteinExistence type="inferred from homology"/>
<accession>B4IWN7</accession>
<gene>
    <name evidence="3" type="primary">Dgri\GH16155</name>
    <name evidence="3" type="ORF">Dgri_GH16155</name>
</gene>
<dbReference type="AlphaFoldDB" id="B4IWN7"/>
<reference evidence="3 4" key="1">
    <citation type="journal article" date="2007" name="Nature">
        <title>Evolution of genes and genomes on the Drosophila phylogeny.</title>
        <authorList>
            <consortium name="Drosophila 12 Genomes Consortium"/>
            <person name="Clark A.G."/>
            <person name="Eisen M.B."/>
            <person name="Smith D.R."/>
            <person name="Bergman C.M."/>
            <person name="Oliver B."/>
            <person name="Markow T.A."/>
            <person name="Kaufman T.C."/>
            <person name="Kellis M."/>
            <person name="Gelbart W."/>
            <person name="Iyer V.N."/>
            <person name="Pollard D.A."/>
            <person name="Sackton T.B."/>
            <person name="Larracuente A.M."/>
            <person name="Singh N.D."/>
            <person name="Abad J.P."/>
            <person name="Abt D.N."/>
            <person name="Adryan B."/>
            <person name="Aguade M."/>
            <person name="Akashi H."/>
            <person name="Anderson W.W."/>
            <person name="Aquadro C.F."/>
            <person name="Ardell D.H."/>
            <person name="Arguello R."/>
            <person name="Artieri C.G."/>
            <person name="Barbash D.A."/>
            <person name="Barker D."/>
            <person name="Barsanti P."/>
            <person name="Batterham P."/>
            <person name="Batzoglou S."/>
            <person name="Begun D."/>
            <person name="Bhutkar A."/>
            <person name="Blanco E."/>
            <person name="Bosak S.A."/>
            <person name="Bradley R.K."/>
            <person name="Brand A.D."/>
            <person name="Brent M.R."/>
            <person name="Brooks A.N."/>
            <person name="Brown R.H."/>
            <person name="Butlin R.K."/>
            <person name="Caggese C."/>
            <person name="Calvi B.R."/>
            <person name="Bernardo de Carvalho A."/>
            <person name="Caspi A."/>
            <person name="Castrezana S."/>
            <person name="Celniker S.E."/>
            <person name="Chang J.L."/>
            <person name="Chapple C."/>
            <person name="Chatterji S."/>
            <person name="Chinwalla A."/>
            <person name="Civetta A."/>
            <person name="Clifton S.W."/>
            <person name="Comeron J.M."/>
            <person name="Costello J.C."/>
            <person name="Coyne J.A."/>
            <person name="Daub J."/>
            <person name="David R.G."/>
            <person name="Delcher A.L."/>
            <person name="Delehaunty K."/>
            <person name="Do C.B."/>
            <person name="Ebling H."/>
            <person name="Edwards K."/>
            <person name="Eickbush T."/>
            <person name="Evans J.D."/>
            <person name="Filipski A."/>
            <person name="Findeiss S."/>
            <person name="Freyhult E."/>
            <person name="Fulton L."/>
            <person name="Fulton R."/>
            <person name="Garcia A.C."/>
            <person name="Gardiner A."/>
            <person name="Garfield D.A."/>
            <person name="Garvin B.E."/>
            <person name="Gibson G."/>
            <person name="Gilbert D."/>
            <person name="Gnerre S."/>
            <person name="Godfrey J."/>
            <person name="Good R."/>
            <person name="Gotea V."/>
            <person name="Gravely B."/>
            <person name="Greenberg A.J."/>
            <person name="Griffiths-Jones S."/>
            <person name="Gross S."/>
            <person name="Guigo R."/>
            <person name="Gustafson E.A."/>
            <person name="Haerty W."/>
            <person name="Hahn M.W."/>
            <person name="Halligan D.L."/>
            <person name="Halpern A.L."/>
            <person name="Halter G.M."/>
            <person name="Han M.V."/>
            <person name="Heger A."/>
            <person name="Hillier L."/>
            <person name="Hinrichs A.S."/>
            <person name="Holmes I."/>
            <person name="Hoskins R.A."/>
            <person name="Hubisz M.J."/>
            <person name="Hultmark D."/>
            <person name="Huntley M.A."/>
            <person name="Jaffe D.B."/>
            <person name="Jagadeeshan S."/>
            <person name="Jeck W.R."/>
            <person name="Johnson J."/>
            <person name="Jones C.D."/>
            <person name="Jordan W.C."/>
            <person name="Karpen G.H."/>
            <person name="Kataoka E."/>
            <person name="Keightley P.D."/>
            <person name="Kheradpour P."/>
            <person name="Kirkness E.F."/>
            <person name="Koerich L.B."/>
            <person name="Kristiansen K."/>
            <person name="Kudrna D."/>
            <person name="Kulathinal R.J."/>
            <person name="Kumar S."/>
            <person name="Kwok R."/>
            <person name="Lander E."/>
            <person name="Langley C.H."/>
            <person name="Lapoint R."/>
            <person name="Lazzaro B.P."/>
            <person name="Lee S.J."/>
            <person name="Levesque L."/>
            <person name="Li R."/>
            <person name="Lin C.F."/>
            <person name="Lin M.F."/>
            <person name="Lindblad-Toh K."/>
            <person name="Llopart A."/>
            <person name="Long M."/>
            <person name="Low L."/>
            <person name="Lozovsky E."/>
            <person name="Lu J."/>
            <person name="Luo M."/>
            <person name="Machado C.A."/>
            <person name="Makalowski W."/>
            <person name="Marzo M."/>
            <person name="Matsuda M."/>
            <person name="Matzkin L."/>
            <person name="McAllister B."/>
            <person name="McBride C.S."/>
            <person name="McKernan B."/>
            <person name="McKernan K."/>
            <person name="Mendez-Lago M."/>
            <person name="Minx P."/>
            <person name="Mollenhauer M.U."/>
            <person name="Montooth K."/>
            <person name="Mount S.M."/>
            <person name="Mu X."/>
            <person name="Myers E."/>
            <person name="Negre B."/>
            <person name="Newfeld S."/>
            <person name="Nielsen R."/>
            <person name="Noor M.A."/>
            <person name="O'Grady P."/>
            <person name="Pachter L."/>
            <person name="Papaceit M."/>
            <person name="Parisi M.J."/>
            <person name="Parisi M."/>
            <person name="Parts L."/>
            <person name="Pedersen J.S."/>
            <person name="Pesole G."/>
            <person name="Phillippy A.M."/>
            <person name="Ponting C.P."/>
            <person name="Pop M."/>
            <person name="Porcelli D."/>
            <person name="Powell J.R."/>
            <person name="Prohaska S."/>
            <person name="Pruitt K."/>
            <person name="Puig M."/>
            <person name="Quesneville H."/>
            <person name="Ram K.R."/>
            <person name="Rand D."/>
            <person name="Rasmussen M.D."/>
            <person name="Reed L.K."/>
            <person name="Reenan R."/>
            <person name="Reily A."/>
            <person name="Remington K.A."/>
            <person name="Rieger T.T."/>
            <person name="Ritchie M.G."/>
            <person name="Robin C."/>
            <person name="Rogers Y.H."/>
            <person name="Rohde C."/>
            <person name="Rozas J."/>
            <person name="Rubenfield M.J."/>
            <person name="Ruiz A."/>
            <person name="Russo S."/>
            <person name="Salzberg S.L."/>
            <person name="Sanchez-Gracia A."/>
            <person name="Saranga D.J."/>
            <person name="Sato H."/>
            <person name="Schaeffer S.W."/>
            <person name="Schatz M.C."/>
            <person name="Schlenke T."/>
            <person name="Schwartz R."/>
            <person name="Segarra C."/>
            <person name="Singh R.S."/>
            <person name="Sirot L."/>
            <person name="Sirota M."/>
            <person name="Sisneros N.B."/>
            <person name="Smith C.D."/>
            <person name="Smith T.F."/>
            <person name="Spieth J."/>
            <person name="Stage D.E."/>
            <person name="Stark A."/>
            <person name="Stephan W."/>
            <person name="Strausberg R.L."/>
            <person name="Strempel S."/>
            <person name="Sturgill D."/>
            <person name="Sutton G."/>
            <person name="Sutton G.G."/>
            <person name="Tao W."/>
            <person name="Teichmann S."/>
            <person name="Tobari Y.N."/>
            <person name="Tomimura Y."/>
            <person name="Tsolas J.M."/>
            <person name="Valente V.L."/>
            <person name="Venter E."/>
            <person name="Venter J.C."/>
            <person name="Vicario S."/>
            <person name="Vieira F.G."/>
            <person name="Vilella A.J."/>
            <person name="Villasante A."/>
            <person name="Walenz B."/>
            <person name="Wang J."/>
            <person name="Wasserman M."/>
            <person name="Watts T."/>
            <person name="Wilson D."/>
            <person name="Wilson R.K."/>
            <person name="Wing R.A."/>
            <person name="Wolfner M.F."/>
            <person name="Wong A."/>
            <person name="Wong G.K."/>
            <person name="Wu C.I."/>
            <person name="Wu G."/>
            <person name="Yamamoto D."/>
            <person name="Yang H.P."/>
            <person name="Yang S.P."/>
            <person name="Yorke J.A."/>
            <person name="Yoshida K."/>
            <person name="Zdobnov E."/>
            <person name="Zhang P."/>
            <person name="Zhang Y."/>
            <person name="Zimin A.V."/>
            <person name="Baldwin J."/>
            <person name="Abdouelleil A."/>
            <person name="Abdulkadir J."/>
            <person name="Abebe A."/>
            <person name="Abera B."/>
            <person name="Abreu J."/>
            <person name="Acer S.C."/>
            <person name="Aftuck L."/>
            <person name="Alexander A."/>
            <person name="An P."/>
            <person name="Anderson E."/>
            <person name="Anderson S."/>
            <person name="Arachi H."/>
            <person name="Azer M."/>
            <person name="Bachantsang P."/>
            <person name="Barry A."/>
            <person name="Bayul T."/>
            <person name="Berlin A."/>
            <person name="Bessette D."/>
            <person name="Bloom T."/>
            <person name="Blye J."/>
            <person name="Boguslavskiy L."/>
            <person name="Bonnet C."/>
            <person name="Boukhgalter B."/>
            <person name="Bourzgui I."/>
            <person name="Brown A."/>
            <person name="Cahill P."/>
            <person name="Channer S."/>
            <person name="Cheshatsang Y."/>
            <person name="Chuda L."/>
            <person name="Citroen M."/>
            <person name="Collymore A."/>
            <person name="Cooke P."/>
            <person name="Costello M."/>
            <person name="D'Aco K."/>
            <person name="Daza R."/>
            <person name="De Haan G."/>
            <person name="DeGray S."/>
            <person name="DeMaso C."/>
            <person name="Dhargay N."/>
            <person name="Dooley K."/>
            <person name="Dooley E."/>
            <person name="Doricent M."/>
            <person name="Dorje P."/>
            <person name="Dorjee K."/>
            <person name="Dupes A."/>
            <person name="Elong R."/>
            <person name="Falk J."/>
            <person name="Farina A."/>
            <person name="Faro S."/>
            <person name="Ferguson D."/>
            <person name="Fisher S."/>
            <person name="Foley C.D."/>
            <person name="Franke A."/>
            <person name="Friedrich D."/>
            <person name="Gadbois L."/>
            <person name="Gearin G."/>
            <person name="Gearin C.R."/>
            <person name="Giannoukos G."/>
            <person name="Goode T."/>
            <person name="Graham J."/>
            <person name="Grandbois E."/>
            <person name="Grewal S."/>
            <person name="Gyaltsen K."/>
            <person name="Hafez N."/>
            <person name="Hagos B."/>
            <person name="Hall J."/>
            <person name="Henson C."/>
            <person name="Hollinger A."/>
            <person name="Honan T."/>
            <person name="Huard M.D."/>
            <person name="Hughes L."/>
            <person name="Hurhula B."/>
            <person name="Husby M.E."/>
            <person name="Kamat A."/>
            <person name="Kanga B."/>
            <person name="Kashin S."/>
            <person name="Khazanovich D."/>
            <person name="Kisner P."/>
            <person name="Lance K."/>
            <person name="Lara M."/>
            <person name="Lee W."/>
            <person name="Lennon N."/>
            <person name="Letendre F."/>
            <person name="LeVine R."/>
            <person name="Lipovsky A."/>
            <person name="Liu X."/>
            <person name="Liu J."/>
            <person name="Liu S."/>
            <person name="Lokyitsang T."/>
            <person name="Lokyitsang Y."/>
            <person name="Lubonja R."/>
            <person name="Lui A."/>
            <person name="MacDonald P."/>
            <person name="Magnisalis V."/>
            <person name="Maru K."/>
            <person name="Matthews C."/>
            <person name="McCusker W."/>
            <person name="McDonough S."/>
            <person name="Mehta T."/>
            <person name="Meldrim J."/>
            <person name="Meneus L."/>
            <person name="Mihai O."/>
            <person name="Mihalev A."/>
            <person name="Mihova T."/>
            <person name="Mittelman R."/>
            <person name="Mlenga V."/>
            <person name="Montmayeur A."/>
            <person name="Mulrain L."/>
            <person name="Navidi A."/>
            <person name="Naylor J."/>
            <person name="Negash T."/>
            <person name="Nguyen T."/>
            <person name="Nguyen N."/>
            <person name="Nicol R."/>
            <person name="Norbu C."/>
            <person name="Norbu N."/>
            <person name="Novod N."/>
            <person name="O'Neill B."/>
            <person name="Osman S."/>
            <person name="Markiewicz E."/>
            <person name="Oyono O.L."/>
            <person name="Patti C."/>
            <person name="Phunkhang P."/>
            <person name="Pierre F."/>
            <person name="Priest M."/>
            <person name="Raghuraman S."/>
            <person name="Rege F."/>
            <person name="Reyes R."/>
            <person name="Rise C."/>
            <person name="Rogov P."/>
            <person name="Ross K."/>
            <person name="Ryan E."/>
            <person name="Settipalli S."/>
            <person name="Shea T."/>
            <person name="Sherpa N."/>
            <person name="Shi L."/>
            <person name="Shih D."/>
            <person name="Sparrow T."/>
            <person name="Spaulding J."/>
            <person name="Stalker J."/>
            <person name="Stange-Thomann N."/>
            <person name="Stavropoulos S."/>
            <person name="Stone C."/>
            <person name="Strader C."/>
            <person name="Tesfaye S."/>
            <person name="Thomson T."/>
            <person name="Thoulutsang Y."/>
            <person name="Thoulutsang D."/>
            <person name="Topham K."/>
            <person name="Topping I."/>
            <person name="Tsamla T."/>
            <person name="Vassiliev H."/>
            <person name="Vo A."/>
            <person name="Wangchuk T."/>
            <person name="Wangdi T."/>
            <person name="Weiand M."/>
            <person name="Wilkinson J."/>
            <person name="Wilson A."/>
            <person name="Yadav S."/>
            <person name="Young G."/>
            <person name="Yu Q."/>
            <person name="Zembek L."/>
            <person name="Zhong D."/>
            <person name="Zimmer A."/>
            <person name="Zwirko Z."/>
            <person name="Jaffe D.B."/>
            <person name="Alvarez P."/>
            <person name="Brockman W."/>
            <person name="Butler J."/>
            <person name="Chin C."/>
            <person name="Gnerre S."/>
            <person name="Grabherr M."/>
            <person name="Kleber M."/>
            <person name="Mauceli E."/>
            <person name="MacCallum I."/>
        </authorList>
    </citation>
    <scope>NUCLEOTIDE SEQUENCE [LARGE SCALE GENOMIC DNA]</scope>
    <source>
        <strain evidence="4">Tucson 15287-2541.00</strain>
    </source>
</reference>
<dbReference type="PANTHER" id="PTHR13287:SF2">
    <property type="entry name" value="ADIPOSE-SECRETED SIGNALING PROTEIN"/>
    <property type="match status" value="1"/>
</dbReference>
<dbReference type="InParanoid" id="B4IWN7"/>
<evidence type="ECO:0000256" key="2">
    <source>
        <dbReference type="ARBA" id="ARBA00035300"/>
    </source>
</evidence>
<dbReference type="Pfam" id="PF15006">
    <property type="entry name" value="DUF4517"/>
    <property type="match status" value="1"/>
</dbReference>
<dbReference type="eggNOG" id="ENOG502S79C">
    <property type="taxonomic scope" value="Eukaryota"/>
</dbReference>
<evidence type="ECO:0000313" key="4">
    <source>
        <dbReference type="Proteomes" id="UP000001070"/>
    </source>
</evidence>
<dbReference type="InterPro" id="IPR026794">
    <property type="entry name" value="ADISSP"/>
</dbReference>
<keyword evidence="4" id="KW-1185">Reference proteome</keyword>
<name>B4IWN7_DROGR</name>
<evidence type="ECO:0000313" key="3">
    <source>
        <dbReference type="EMBL" id="EDV96263.1"/>
    </source>
</evidence>
<dbReference type="Proteomes" id="UP000001070">
    <property type="component" value="Unassembled WGS sequence"/>
</dbReference>
<dbReference type="OrthoDB" id="6246153at2759"/>
<sequence length="193" mass="21310">MTDDEAGVGSPGGQRIGHESTYLHSDHHVHFDATTLKTDDFGSDSCVTYQRSGDTIVVSLGFLQINHRYLIDLNLPASLFGNTGAPGTKFVPVVSATPNLHCSITEFTGTKHDEHDFFEMKIEFFAYKEKLLREELHIVNSNNAKEVLQLVIAARVLGKGKGTPMLRTGIHCIGVEWDDDESEQSDFAGFDKP</sequence>
<dbReference type="STRING" id="7222.B4IWN7"/>
<dbReference type="FunCoup" id="B4IWN7">
    <property type="interactions" value="856"/>
</dbReference>